<reference evidence="1 2" key="1">
    <citation type="submission" date="2019-08" db="EMBL/GenBank/DDBJ databases">
        <authorList>
            <person name="Liang Q."/>
        </authorList>
    </citation>
    <scope>NUCLEOTIDE SEQUENCE [LARGE SCALE GENOMIC DNA]</scope>
    <source>
        <strain evidence="1 2">V1718</strain>
    </source>
</reference>
<gene>
    <name evidence="1" type="ORF">FRD01_20185</name>
</gene>
<name>A0A5B8XUA8_9DELT</name>
<accession>A0A5B8XUA8</accession>
<dbReference type="Proteomes" id="UP000321595">
    <property type="component" value="Chromosome"/>
</dbReference>
<evidence type="ECO:0000313" key="1">
    <source>
        <dbReference type="EMBL" id="QED29512.1"/>
    </source>
</evidence>
<keyword evidence="2" id="KW-1185">Reference proteome</keyword>
<dbReference type="EMBL" id="CP042467">
    <property type="protein sequence ID" value="QED29512.1"/>
    <property type="molecule type" value="Genomic_DNA"/>
</dbReference>
<sequence length="173" mass="18900">MSTSEIQGFDNPIERLRDLWQTPADVSPTPFPSPSNLAELRLRLLKHSLPAHEESPLSEIFDSAMESVLETGPWEYTRPQDPMQFLNLRVSGVDPEPPAKKEEAKAQPAKAAANEASPLSHILGQELLNLAQGQALSPEARAEALEATALALVNPTQDNVRAILRALIRGLKV</sequence>
<protein>
    <submittedName>
        <fullName evidence="1">Uncharacterized protein</fullName>
    </submittedName>
</protein>
<dbReference type="KEGG" id="bbae:FRD01_20185"/>
<organism evidence="1 2">
    <name type="scientific">Microvenator marinus</name>
    <dbReference type="NCBI Taxonomy" id="2600177"/>
    <lineage>
        <taxon>Bacteria</taxon>
        <taxon>Deltaproteobacteria</taxon>
        <taxon>Bradymonadales</taxon>
        <taxon>Microvenatoraceae</taxon>
        <taxon>Microvenator</taxon>
    </lineage>
</organism>
<dbReference type="AlphaFoldDB" id="A0A5B8XUA8"/>
<proteinExistence type="predicted"/>
<evidence type="ECO:0000313" key="2">
    <source>
        <dbReference type="Proteomes" id="UP000321595"/>
    </source>
</evidence>
<dbReference type="RefSeq" id="WP_146962745.1">
    <property type="nucleotide sequence ID" value="NZ_CP042467.1"/>
</dbReference>